<evidence type="ECO:0000259" key="17">
    <source>
        <dbReference type="PROSITE" id="PS51387"/>
    </source>
</evidence>
<dbReference type="NCBIfam" id="TIGR00179">
    <property type="entry name" value="murB"/>
    <property type="match status" value="1"/>
</dbReference>
<accession>A0ABZ1BYN5</accession>
<dbReference type="InterPro" id="IPR036318">
    <property type="entry name" value="FAD-bd_PCMH-like_sf"/>
</dbReference>
<keyword evidence="8 16" id="KW-0274">FAD</keyword>
<evidence type="ECO:0000256" key="8">
    <source>
        <dbReference type="ARBA" id="ARBA00022827"/>
    </source>
</evidence>
<evidence type="ECO:0000256" key="2">
    <source>
        <dbReference type="ARBA" id="ARBA00003921"/>
    </source>
</evidence>
<dbReference type="InterPro" id="IPR003170">
    <property type="entry name" value="MurB"/>
</dbReference>
<evidence type="ECO:0000256" key="4">
    <source>
        <dbReference type="ARBA" id="ARBA00004752"/>
    </source>
</evidence>
<keyword evidence="7 16" id="KW-0285">Flavoprotein</keyword>
<dbReference type="HAMAP" id="MF_00037">
    <property type="entry name" value="MurB"/>
    <property type="match status" value="1"/>
</dbReference>
<keyword evidence="19" id="KW-1185">Reference proteome</keyword>
<comment type="catalytic activity">
    <reaction evidence="15 16">
        <text>UDP-N-acetyl-alpha-D-muramate + NADP(+) = UDP-N-acetyl-3-O-(1-carboxyvinyl)-alpha-D-glucosamine + NADPH + H(+)</text>
        <dbReference type="Rhea" id="RHEA:12248"/>
        <dbReference type="ChEBI" id="CHEBI:15378"/>
        <dbReference type="ChEBI" id="CHEBI:57783"/>
        <dbReference type="ChEBI" id="CHEBI:58349"/>
        <dbReference type="ChEBI" id="CHEBI:68483"/>
        <dbReference type="ChEBI" id="CHEBI:70757"/>
        <dbReference type="EC" id="1.3.1.98"/>
    </reaction>
</comment>
<sequence>MPTSSEASLVQYLRERLRGTVLQHEPMADHTVFRIGGPADLFIQPQGREDLALALKACRQAGIPVTVIGRGSNLLVSDDGIEGAVIQVARGLSGVRFEGNRLIAEAGAPLPAVSWQAAMRALSGLEFAVMIPGSIGGAVVMNAGAHQQSIAPVVRQVTCLDPDGAPHTLSAAEMQFAYRSSILQERTDLVVAEVLLELETGRPAEAITAAMQAYLESRRRTQPLGEPGAGSIFKNPPGDFAGRLVEQAGLKGWRQGDVEISPIHANFIVNKGHARCIEVLEAVRMVRREVFRRFGVRLELEVKVIGRNVSTWVEEQPAAAPGRPVPPPAR</sequence>
<dbReference type="SUPFAM" id="SSF56176">
    <property type="entry name" value="FAD-binding/transporter-associated domain-like"/>
    <property type="match status" value="1"/>
</dbReference>
<evidence type="ECO:0000256" key="6">
    <source>
        <dbReference type="ARBA" id="ARBA00022618"/>
    </source>
</evidence>
<dbReference type="InterPro" id="IPR036635">
    <property type="entry name" value="MurB_C_sf"/>
</dbReference>
<feature type="active site" evidence="16">
    <location>
        <position position="179"/>
    </location>
</feature>
<dbReference type="Pfam" id="PF01565">
    <property type="entry name" value="FAD_binding_4"/>
    <property type="match status" value="1"/>
</dbReference>
<feature type="active site" description="Proton donor" evidence="16">
    <location>
        <position position="231"/>
    </location>
</feature>
<keyword evidence="9 16" id="KW-0521">NADP</keyword>
<dbReference type="EMBL" id="CP141615">
    <property type="protein sequence ID" value="WRP17826.1"/>
    <property type="molecule type" value="Genomic_DNA"/>
</dbReference>
<comment type="pathway">
    <text evidence="4 16">Cell wall biogenesis; peptidoglycan biosynthesis.</text>
</comment>
<reference evidence="18 19" key="1">
    <citation type="journal article" date="2024" name="Front. Microbiol.">
        <title>Novel thermophilic genera Geochorda gen. nov. and Carboxydochorda gen. nov. from the deep terrestrial subsurface reveal the ecophysiological diversity in the class Limnochordia.</title>
        <authorList>
            <person name="Karnachuk O.V."/>
            <person name="Lukina A.P."/>
            <person name="Avakyan M.R."/>
            <person name="Kadnikov V.V."/>
            <person name="Begmatov S."/>
            <person name="Beletsky A.V."/>
            <person name="Vlasova K.G."/>
            <person name="Novikov A.A."/>
            <person name="Shcherbakova V.A."/>
            <person name="Mardanov A.V."/>
            <person name="Ravin N.V."/>
        </authorList>
    </citation>
    <scope>NUCLEOTIDE SEQUENCE [LARGE SCALE GENOMIC DNA]</scope>
    <source>
        <strain evidence="18 19">L945</strain>
    </source>
</reference>
<dbReference type="PANTHER" id="PTHR21071">
    <property type="entry name" value="UDP-N-ACETYLENOLPYRUVOYLGLUCOSAMINE REDUCTASE"/>
    <property type="match status" value="1"/>
</dbReference>
<comment type="function">
    <text evidence="2 16">Cell wall formation.</text>
</comment>
<evidence type="ECO:0000256" key="14">
    <source>
        <dbReference type="ARBA" id="ARBA00023316"/>
    </source>
</evidence>
<keyword evidence="6 16" id="KW-0132">Cell division</keyword>
<dbReference type="NCBIfam" id="NF010480">
    <property type="entry name" value="PRK13905.1"/>
    <property type="match status" value="1"/>
</dbReference>
<evidence type="ECO:0000256" key="15">
    <source>
        <dbReference type="ARBA" id="ARBA00048914"/>
    </source>
</evidence>
<dbReference type="GO" id="GO:0008762">
    <property type="term" value="F:UDP-N-acetylmuramate dehydrogenase activity"/>
    <property type="evidence" value="ECO:0007669"/>
    <property type="project" value="UniProtKB-EC"/>
</dbReference>
<keyword evidence="12 16" id="KW-0560">Oxidoreductase</keyword>
<dbReference type="SUPFAM" id="SSF56194">
    <property type="entry name" value="Uridine diphospho-N-Acetylenolpyruvylglucosamine reductase, MurB, C-terminal domain"/>
    <property type="match status" value="1"/>
</dbReference>
<evidence type="ECO:0000256" key="3">
    <source>
        <dbReference type="ARBA" id="ARBA00004496"/>
    </source>
</evidence>
<keyword evidence="11 16" id="KW-0573">Peptidoglycan synthesis</keyword>
<evidence type="ECO:0000256" key="7">
    <source>
        <dbReference type="ARBA" id="ARBA00022630"/>
    </source>
</evidence>
<evidence type="ECO:0000256" key="13">
    <source>
        <dbReference type="ARBA" id="ARBA00023306"/>
    </source>
</evidence>
<keyword evidence="5 16" id="KW-0963">Cytoplasm</keyword>
<dbReference type="Gene3D" id="3.30.465.10">
    <property type="match status" value="1"/>
</dbReference>
<feature type="active site" evidence="16">
    <location>
        <position position="301"/>
    </location>
</feature>
<dbReference type="PANTHER" id="PTHR21071:SF4">
    <property type="entry name" value="UDP-N-ACETYLENOLPYRUVOYLGLUCOSAMINE REDUCTASE"/>
    <property type="match status" value="1"/>
</dbReference>
<comment type="similarity">
    <text evidence="16">Belongs to the MurB family.</text>
</comment>
<protein>
    <recommendedName>
        <fullName evidence="16">UDP-N-acetylenolpyruvoylglucosamine reductase</fullName>
        <ecNumber evidence="16">1.3.1.98</ecNumber>
    </recommendedName>
    <alternativeName>
        <fullName evidence="16">UDP-N-acetylmuramate dehydrogenase</fullName>
    </alternativeName>
</protein>
<dbReference type="Proteomes" id="UP001332192">
    <property type="component" value="Chromosome"/>
</dbReference>
<dbReference type="RefSeq" id="WP_324717096.1">
    <property type="nucleotide sequence ID" value="NZ_CP141615.1"/>
</dbReference>
<evidence type="ECO:0000256" key="11">
    <source>
        <dbReference type="ARBA" id="ARBA00022984"/>
    </source>
</evidence>
<evidence type="ECO:0000313" key="18">
    <source>
        <dbReference type="EMBL" id="WRP17826.1"/>
    </source>
</evidence>
<dbReference type="InterPro" id="IPR006094">
    <property type="entry name" value="Oxid_FAD_bind_N"/>
</dbReference>
<dbReference type="InterPro" id="IPR011601">
    <property type="entry name" value="MurB_C"/>
</dbReference>
<gene>
    <name evidence="16 18" type="primary">murB</name>
    <name evidence="18" type="ORF">U7230_02100</name>
</gene>
<evidence type="ECO:0000256" key="12">
    <source>
        <dbReference type="ARBA" id="ARBA00023002"/>
    </source>
</evidence>
<dbReference type="InterPro" id="IPR016169">
    <property type="entry name" value="FAD-bd_PCMH_sub2"/>
</dbReference>
<evidence type="ECO:0000256" key="1">
    <source>
        <dbReference type="ARBA" id="ARBA00001974"/>
    </source>
</evidence>
<evidence type="ECO:0000256" key="5">
    <source>
        <dbReference type="ARBA" id="ARBA00022490"/>
    </source>
</evidence>
<dbReference type="InterPro" id="IPR016166">
    <property type="entry name" value="FAD-bd_PCMH"/>
</dbReference>
<comment type="cofactor">
    <cofactor evidence="1 16">
        <name>FAD</name>
        <dbReference type="ChEBI" id="CHEBI:57692"/>
    </cofactor>
</comment>
<dbReference type="Gene3D" id="3.90.78.10">
    <property type="entry name" value="UDP-N-acetylenolpyruvoylglucosamine reductase, C-terminal domain"/>
    <property type="match status" value="1"/>
</dbReference>
<dbReference type="PROSITE" id="PS51387">
    <property type="entry name" value="FAD_PCMH"/>
    <property type="match status" value="1"/>
</dbReference>
<keyword evidence="10 16" id="KW-0133">Cell shape</keyword>
<feature type="domain" description="FAD-binding PCMH-type" evidence="17">
    <location>
        <begin position="34"/>
        <end position="201"/>
    </location>
</feature>
<dbReference type="EC" id="1.3.1.98" evidence="16"/>
<comment type="subcellular location">
    <subcellularLocation>
        <location evidence="3 16">Cytoplasm</location>
    </subcellularLocation>
</comment>
<dbReference type="InterPro" id="IPR016167">
    <property type="entry name" value="FAD-bd_PCMH_sub1"/>
</dbReference>
<dbReference type="Gene3D" id="3.30.43.10">
    <property type="entry name" value="Uridine Diphospho-n-acetylenolpyruvylglucosamine Reductase, domain 2"/>
    <property type="match status" value="1"/>
</dbReference>
<organism evidence="18 19">
    <name type="scientific">Carboxydichorda subterranea</name>
    <dbReference type="NCBI Taxonomy" id="3109565"/>
    <lineage>
        <taxon>Bacteria</taxon>
        <taxon>Bacillati</taxon>
        <taxon>Bacillota</taxon>
        <taxon>Limnochordia</taxon>
        <taxon>Limnochordales</taxon>
        <taxon>Geochordaceae</taxon>
        <taxon>Carboxydichorda</taxon>
    </lineage>
</organism>
<name>A0ABZ1BYN5_9FIRM</name>
<dbReference type="Pfam" id="PF02873">
    <property type="entry name" value="MurB_C"/>
    <property type="match status" value="1"/>
</dbReference>
<evidence type="ECO:0000256" key="16">
    <source>
        <dbReference type="HAMAP-Rule" id="MF_00037"/>
    </source>
</evidence>
<keyword evidence="14 16" id="KW-0961">Cell wall biogenesis/degradation</keyword>
<evidence type="ECO:0000256" key="9">
    <source>
        <dbReference type="ARBA" id="ARBA00022857"/>
    </source>
</evidence>
<keyword evidence="13 16" id="KW-0131">Cell cycle</keyword>
<evidence type="ECO:0000313" key="19">
    <source>
        <dbReference type="Proteomes" id="UP001332192"/>
    </source>
</evidence>
<evidence type="ECO:0000256" key="10">
    <source>
        <dbReference type="ARBA" id="ARBA00022960"/>
    </source>
</evidence>
<proteinExistence type="inferred from homology"/>